<dbReference type="EC" id="4.2.3.-" evidence="6"/>
<keyword evidence="5 6" id="KW-0456">Lyase</keyword>
<dbReference type="Pfam" id="PF19086">
    <property type="entry name" value="Terpene_syn_C_2"/>
    <property type="match status" value="1"/>
</dbReference>
<comment type="cofactor">
    <cofactor evidence="1 6">
        <name>Mg(2+)</name>
        <dbReference type="ChEBI" id="CHEBI:18420"/>
    </cofactor>
</comment>
<protein>
    <recommendedName>
        <fullName evidence="6">Terpene synthase</fullName>
        <ecNumber evidence="6">4.2.3.-</ecNumber>
    </recommendedName>
</protein>
<dbReference type="PANTHER" id="PTHR35201:SF4">
    <property type="entry name" value="BETA-PINACENE SYNTHASE-RELATED"/>
    <property type="match status" value="1"/>
</dbReference>
<evidence type="ECO:0000256" key="5">
    <source>
        <dbReference type="ARBA" id="ARBA00023239"/>
    </source>
</evidence>
<dbReference type="OrthoDB" id="6486656at2759"/>
<dbReference type="InterPro" id="IPR034686">
    <property type="entry name" value="Terpene_cyclase-like_2"/>
</dbReference>
<gene>
    <name evidence="8" type="ORF">MSAN_02319700</name>
</gene>
<dbReference type="GO" id="GO:0046872">
    <property type="term" value="F:metal ion binding"/>
    <property type="evidence" value="ECO:0007669"/>
    <property type="project" value="UniProtKB-KW"/>
</dbReference>
<dbReference type="PANTHER" id="PTHR35201">
    <property type="entry name" value="TERPENE SYNTHASE"/>
    <property type="match status" value="1"/>
</dbReference>
<organism evidence="8 9">
    <name type="scientific">Mycena sanguinolenta</name>
    <dbReference type="NCBI Taxonomy" id="230812"/>
    <lineage>
        <taxon>Eukaryota</taxon>
        <taxon>Fungi</taxon>
        <taxon>Dikarya</taxon>
        <taxon>Basidiomycota</taxon>
        <taxon>Agaricomycotina</taxon>
        <taxon>Agaricomycetes</taxon>
        <taxon>Agaricomycetidae</taxon>
        <taxon>Agaricales</taxon>
        <taxon>Marasmiineae</taxon>
        <taxon>Mycenaceae</taxon>
        <taxon>Mycena</taxon>
    </lineage>
</organism>
<comment type="caution">
    <text evidence="8">The sequence shown here is derived from an EMBL/GenBank/DDBJ whole genome shotgun (WGS) entry which is preliminary data.</text>
</comment>
<evidence type="ECO:0000256" key="7">
    <source>
        <dbReference type="SAM" id="MobiDB-lite"/>
    </source>
</evidence>
<evidence type="ECO:0000256" key="4">
    <source>
        <dbReference type="ARBA" id="ARBA00022842"/>
    </source>
</evidence>
<evidence type="ECO:0000313" key="8">
    <source>
        <dbReference type="EMBL" id="KAF7336059.1"/>
    </source>
</evidence>
<dbReference type="GO" id="GO:0008299">
    <property type="term" value="P:isoprenoid biosynthetic process"/>
    <property type="evidence" value="ECO:0007669"/>
    <property type="project" value="UniProtKB-ARBA"/>
</dbReference>
<evidence type="ECO:0000313" key="9">
    <source>
        <dbReference type="Proteomes" id="UP000623467"/>
    </source>
</evidence>
<comment type="similarity">
    <text evidence="2 6">Belongs to the terpene synthase family.</text>
</comment>
<evidence type="ECO:0000256" key="2">
    <source>
        <dbReference type="ARBA" id="ARBA00006333"/>
    </source>
</evidence>
<keyword evidence="9" id="KW-1185">Reference proteome</keyword>
<proteinExistence type="inferred from homology"/>
<dbReference type="InterPro" id="IPR008949">
    <property type="entry name" value="Isoprenoid_synthase_dom_sf"/>
</dbReference>
<evidence type="ECO:0000256" key="6">
    <source>
        <dbReference type="RuleBase" id="RU366034"/>
    </source>
</evidence>
<dbReference type="Gene3D" id="1.10.600.10">
    <property type="entry name" value="Farnesyl Diphosphate Synthase"/>
    <property type="match status" value="1"/>
</dbReference>
<evidence type="ECO:0000256" key="3">
    <source>
        <dbReference type="ARBA" id="ARBA00022723"/>
    </source>
</evidence>
<dbReference type="EMBL" id="JACAZH010000038">
    <property type="protein sequence ID" value="KAF7336059.1"/>
    <property type="molecule type" value="Genomic_DNA"/>
</dbReference>
<dbReference type="GO" id="GO:0010333">
    <property type="term" value="F:terpene synthase activity"/>
    <property type="evidence" value="ECO:0007669"/>
    <property type="project" value="InterPro"/>
</dbReference>
<feature type="region of interest" description="Disordered" evidence="7">
    <location>
        <begin position="360"/>
        <end position="381"/>
    </location>
</feature>
<dbReference type="Proteomes" id="UP000623467">
    <property type="component" value="Unassembled WGS sequence"/>
</dbReference>
<reference evidence="8" key="1">
    <citation type="submission" date="2020-05" db="EMBL/GenBank/DDBJ databases">
        <title>Mycena genomes resolve the evolution of fungal bioluminescence.</title>
        <authorList>
            <person name="Tsai I.J."/>
        </authorList>
    </citation>
    <scope>NUCLEOTIDE SEQUENCE</scope>
    <source>
        <strain evidence="8">160909Yilan</strain>
    </source>
</reference>
<evidence type="ECO:0000256" key="1">
    <source>
        <dbReference type="ARBA" id="ARBA00001946"/>
    </source>
</evidence>
<accession>A0A8H6X8A6</accession>
<dbReference type="AlphaFoldDB" id="A0A8H6X8A6"/>
<keyword evidence="4 6" id="KW-0460">Magnesium</keyword>
<keyword evidence="3 6" id="KW-0479">Metal-binding</keyword>
<name>A0A8H6X8A6_9AGAR</name>
<dbReference type="SUPFAM" id="SSF48576">
    <property type="entry name" value="Terpenoid synthases"/>
    <property type="match status" value="1"/>
</dbReference>
<sequence>MGHTTIVDTAAAAEPASQDKRTGTTLKSLSVRIPNFFKDIMATECLVNPYYERVKARSDAYVARTLNLDEETARKWAKTDLAFFTATSVPAASEEAFYVFQVWEEWVFWFDDQFDEGHLSNDPLKAAEEVIDSLAIFDGDHPVITADEGNRQVTIRKMFQWVWLEFKKTASKQQQARYKLGHRNYMLGLLKQVQWGCQGKDRDFDLDSYIQYRRDTIGAESSYVIMLWSYGLDLPDEIMRHPAVVACYTAAIDITFLDNDVLSFQKDLMYGVEGHNAVLRLMAQGLTVQQAIDHISDMLDERYERWHTAVASLPSWGKDTDTQVAKLLDLYLRTALGALHWRRVGLVVAGRDTDNAAAASIRDATSGTRGSRSRRVGRWTSSYTSRGHDGLNARAQDIDW</sequence>